<evidence type="ECO:0000256" key="6">
    <source>
        <dbReference type="SAM" id="Phobius"/>
    </source>
</evidence>
<accession>A0ABW8REA8</accession>
<feature type="transmembrane region" description="Helical" evidence="6">
    <location>
        <begin position="68"/>
        <end position="87"/>
    </location>
</feature>
<dbReference type="InterPro" id="IPR020846">
    <property type="entry name" value="MFS_dom"/>
</dbReference>
<evidence type="ECO:0000256" key="4">
    <source>
        <dbReference type="ARBA" id="ARBA00022989"/>
    </source>
</evidence>
<dbReference type="Gene3D" id="1.20.1250.20">
    <property type="entry name" value="MFS general substrate transporter like domains"/>
    <property type="match status" value="1"/>
</dbReference>
<keyword evidence="2" id="KW-0813">Transport</keyword>
<feature type="domain" description="Major facilitator superfamily (MFS) profile" evidence="7">
    <location>
        <begin position="30"/>
        <end position="416"/>
    </location>
</feature>
<gene>
    <name evidence="8" type="ORF">ACJEBI_04625</name>
</gene>
<evidence type="ECO:0000259" key="7">
    <source>
        <dbReference type="PROSITE" id="PS50850"/>
    </source>
</evidence>
<proteinExistence type="predicted"/>
<feature type="transmembrane region" description="Helical" evidence="6">
    <location>
        <begin position="304"/>
        <end position="322"/>
    </location>
</feature>
<keyword evidence="9" id="KW-1185">Reference proteome</keyword>
<dbReference type="Proteomes" id="UP001623041">
    <property type="component" value="Unassembled WGS sequence"/>
</dbReference>
<feature type="transmembrane region" description="Helical" evidence="6">
    <location>
        <begin position="31"/>
        <end position="56"/>
    </location>
</feature>
<dbReference type="InterPro" id="IPR011701">
    <property type="entry name" value="MFS"/>
</dbReference>
<dbReference type="InterPro" id="IPR005829">
    <property type="entry name" value="Sugar_transporter_CS"/>
</dbReference>
<feature type="transmembrane region" description="Helical" evidence="6">
    <location>
        <begin position="155"/>
        <end position="179"/>
    </location>
</feature>
<dbReference type="PROSITE" id="PS00217">
    <property type="entry name" value="SUGAR_TRANSPORT_2"/>
    <property type="match status" value="1"/>
</dbReference>
<feature type="transmembrane region" description="Helical" evidence="6">
    <location>
        <begin position="365"/>
        <end position="386"/>
    </location>
</feature>
<keyword evidence="5 6" id="KW-0472">Membrane</keyword>
<feature type="transmembrane region" description="Helical" evidence="6">
    <location>
        <begin position="185"/>
        <end position="203"/>
    </location>
</feature>
<sequence length="427" mass="46904">MSKPELINEIEAEKKALPWYRGASKSQWQTFWAAFLGWTLDVMDLMLYSMVIVYVIQDLQLTKSVAGMVASLGLLASSFGGIVFGFVADKWGRKKSMMWSILIYSGATVLCGFSETATQLMMFRVLVGLGMGGEWSAGAALVIETWPAKHRTVVMAFVQSGFAVGYALAALVAAIIIPIFGWRGVFFVGVLPALLTLWIRKHTPESQMWKDQSQRLSAKETTKLLFGSYGAITLVCLLFTMFAMLGYWGLFTWLPTYLSTPLEDGGPGLNVIKTSAWVIVSQIGAWLGYILFGFMANKIGKKSTFVLYFAMSALAVPLYLLIKNEVILLFFGMIVAFFGTGYHSGFAPTFSSLYPTEIRATAQGVIYNVSRGISAFAPFIIGYMAMTKGLSATLLLTAGFFATSALIVLFFLKEPKGLIDETDIKIN</sequence>
<comment type="caution">
    <text evidence="8">The sequence shown here is derived from an EMBL/GenBank/DDBJ whole genome shotgun (WGS) entry which is preliminary data.</text>
</comment>
<evidence type="ECO:0000313" key="8">
    <source>
        <dbReference type="EMBL" id="MFK9090764.1"/>
    </source>
</evidence>
<evidence type="ECO:0000256" key="2">
    <source>
        <dbReference type="ARBA" id="ARBA00022448"/>
    </source>
</evidence>
<evidence type="ECO:0000256" key="3">
    <source>
        <dbReference type="ARBA" id="ARBA00022692"/>
    </source>
</evidence>
<feature type="transmembrane region" description="Helical" evidence="6">
    <location>
        <begin position="392"/>
        <end position="412"/>
    </location>
</feature>
<feature type="transmembrane region" description="Helical" evidence="6">
    <location>
        <begin position="99"/>
        <end position="117"/>
    </location>
</feature>
<feature type="transmembrane region" description="Helical" evidence="6">
    <location>
        <begin position="224"/>
        <end position="251"/>
    </location>
</feature>
<name>A0ABW8REA8_9BACI</name>
<reference evidence="8 9" key="1">
    <citation type="submission" date="2024-11" db="EMBL/GenBank/DDBJ databases">
        <authorList>
            <person name="Lucas J.A."/>
        </authorList>
    </citation>
    <scope>NUCLEOTIDE SEQUENCE [LARGE SCALE GENOMIC DNA]</scope>
    <source>
        <strain evidence="8 9">Z 5.4</strain>
    </source>
</reference>
<protein>
    <submittedName>
        <fullName evidence="8">MFS transporter</fullName>
    </submittedName>
</protein>
<comment type="subcellular location">
    <subcellularLocation>
        <location evidence="1">Cell membrane</location>
        <topology evidence="1">Multi-pass membrane protein</topology>
    </subcellularLocation>
</comment>
<evidence type="ECO:0000256" key="5">
    <source>
        <dbReference type="ARBA" id="ARBA00023136"/>
    </source>
</evidence>
<dbReference type="Pfam" id="PF07690">
    <property type="entry name" value="MFS_1"/>
    <property type="match status" value="2"/>
</dbReference>
<feature type="transmembrane region" description="Helical" evidence="6">
    <location>
        <begin position="271"/>
        <end position="292"/>
    </location>
</feature>
<dbReference type="InterPro" id="IPR036259">
    <property type="entry name" value="MFS_trans_sf"/>
</dbReference>
<dbReference type="RefSeq" id="WP_406579458.1">
    <property type="nucleotide sequence ID" value="NZ_JBJHQH010000003.1"/>
</dbReference>
<evidence type="ECO:0000313" key="9">
    <source>
        <dbReference type="Proteomes" id="UP001623041"/>
    </source>
</evidence>
<feature type="transmembrane region" description="Helical" evidence="6">
    <location>
        <begin position="123"/>
        <end position="143"/>
    </location>
</feature>
<keyword evidence="4 6" id="KW-1133">Transmembrane helix</keyword>
<keyword evidence="3 6" id="KW-0812">Transmembrane</keyword>
<dbReference type="PANTHER" id="PTHR23508">
    <property type="entry name" value="CARBOXYLIC ACID TRANSPORTER PROTEIN HOMOLOG"/>
    <property type="match status" value="1"/>
</dbReference>
<feature type="transmembrane region" description="Helical" evidence="6">
    <location>
        <begin position="328"/>
        <end position="353"/>
    </location>
</feature>
<organism evidence="8 9">
    <name type="scientific">Bacillus salipaludis</name>
    <dbReference type="NCBI Taxonomy" id="2547811"/>
    <lineage>
        <taxon>Bacteria</taxon>
        <taxon>Bacillati</taxon>
        <taxon>Bacillota</taxon>
        <taxon>Bacilli</taxon>
        <taxon>Bacillales</taxon>
        <taxon>Bacillaceae</taxon>
        <taxon>Bacillus</taxon>
    </lineage>
</organism>
<dbReference type="SUPFAM" id="SSF103473">
    <property type="entry name" value="MFS general substrate transporter"/>
    <property type="match status" value="1"/>
</dbReference>
<dbReference type="PANTHER" id="PTHR23508:SF10">
    <property type="entry name" value="CARBOXYLIC ACID TRANSPORTER PROTEIN HOMOLOG"/>
    <property type="match status" value="1"/>
</dbReference>
<evidence type="ECO:0000256" key="1">
    <source>
        <dbReference type="ARBA" id="ARBA00004651"/>
    </source>
</evidence>
<dbReference type="EMBL" id="JBJHQH010000003">
    <property type="protein sequence ID" value="MFK9090764.1"/>
    <property type="molecule type" value="Genomic_DNA"/>
</dbReference>
<dbReference type="PROSITE" id="PS50850">
    <property type="entry name" value="MFS"/>
    <property type="match status" value="1"/>
</dbReference>